<dbReference type="EMBL" id="LWGR01000016">
    <property type="protein sequence ID" value="KZM70063.1"/>
    <property type="molecule type" value="Genomic_DNA"/>
</dbReference>
<evidence type="ECO:0008006" key="4">
    <source>
        <dbReference type="Google" id="ProtNLM"/>
    </source>
</evidence>
<reference evidence="2 3" key="1">
    <citation type="submission" date="2016-04" db="EMBL/GenBank/DDBJ databases">
        <authorList>
            <person name="Evans L.H."/>
            <person name="Alamgir A."/>
            <person name="Owens N."/>
            <person name="Weber N.D."/>
            <person name="Virtaneva K."/>
            <person name="Barbian K."/>
            <person name="Babar A."/>
            <person name="Rosenke K."/>
        </authorList>
    </citation>
    <scope>NUCLEOTIDE SEQUENCE [LARGE SCALE GENOMIC DNA]</scope>
    <source>
        <strain evidence="2 3">IFM 0406</strain>
    </source>
</reference>
<sequence length="62" mass="6893">MAVQGQAADPVTDFGQFGLLLLACLAVSALVYAVITLWPQRIPKERSVHGIRERIEDEDRVE</sequence>
<keyword evidence="1" id="KW-0472">Membrane</keyword>
<proteinExistence type="predicted"/>
<keyword evidence="1" id="KW-1133">Transmembrane helix</keyword>
<keyword evidence="1" id="KW-0812">Transmembrane</keyword>
<feature type="transmembrane region" description="Helical" evidence="1">
    <location>
        <begin position="17"/>
        <end position="38"/>
    </location>
</feature>
<dbReference type="Proteomes" id="UP000076512">
    <property type="component" value="Unassembled WGS sequence"/>
</dbReference>
<evidence type="ECO:0000256" key="1">
    <source>
        <dbReference type="SAM" id="Phobius"/>
    </source>
</evidence>
<protein>
    <recommendedName>
        <fullName evidence="4">Cbb3-type cytochrome c oxidase subunit 3</fullName>
    </recommendedName>
</protein>
<evidence type="ECO:0000313" key="2">
    <source>
        <dbReference type="EMBL" id="KZM70063.1"/>
    </source>
</evidence>
<evidence type="ECO:0000313" key="3">
    <source>
        <dbReference type="Proteomes" id="UP000076512"/>
    </source>
</evidence>
<gene>
    <name evidence="2" type="ORF">AWN90_05640</name>
</gene>
<accession>A0A164J5E4</accession>
<name>A0A164J5E4_9NOCA</name>
<keyword evidence="3" id="KW-1185">Reference proteome</keyword>
<organism evidence="2 3">
    <name type="scientific">Nocardia terpenica</name>
    <dbReference type="NCBI Taxonomy" id="455432"/>
    <lineage>
        <taxon>Bacteria</taxon>
        <taxon>Bacillati</taxon>
        <taxon>Actinomycetota</taxon>
        <taxon>Actinomycetes</taxon>
        <taxon>Mycobacteriales</taxon>
        <taxon>Nocardiaceae</taxon>
        <taxon>Nocardia</taxon>
    </lineage>
</organism>
<comment type="caution">
    <text evidence="2">The sequence shown here is derived from an EMBL/GenBank/DDBJ whole genome shotgun (WGS) entry which is preliminary data.</text>
</comment>
<dbReference type="AlphaFoldDB" id="A0A164J5E4"/>